<evidence type="ECO:0000256" key="3">
    <source>
        <dbReference type="SAM" id="MobiDB-lite"/>
    </source>
</evidence>
<gene>
    <name evidence="5" type="ORF">F6X51_21900</name>
</gene>
<dbReference type="InterPro" id="IPR044150">
    <property type="entry name" value="HDAC_classIV"/>
</dbReference>
<dbReference type="InterPro" id="IPR000286">
    <property type="entry name" value="HDACs"/>
</dbReference>
<dbReference type="InterPro" id="IPR023696">
    <property type="entry name" value="Ureohydrolase_dom_sf"/>
</dbReference>
<evidence type="ECO:0000313" key="6">
    <source>
        <dbReference type="Proteomes" id="UP000441523"/>
    </source>
</evidence>
<dbReference type="Proteomes" id="UP000441523">
    <property type="component" value="Unassembled WGS sequence"/>
</dbReference>
<keyword evidence="6" id="KW-1185">Reference proteome</keyword>
<evidence type="ECO:0000256" key="1">
    <source>
        <dbReference type="ARBA" id="ARBA00005947"/>
    </source>
</evidence>
<name>A0A6N6MI28_9HYPH</name>
<dbReference type="Gene3D" id="3.40.800.20">
    <property type="entry name" value="Histone deacetylase domain"/>
    <property type="match status" value="1"/>
</dbReference>
<dbReference type="SUPFAM" id="SSF52768">
    <property type="entry name" value="Arginase/deacetylase"/>
    <property type="match status" value="1"/>
</dbReference>
<dbReference type="Pfam" id="PF00850">
    <property type="entry name" value="Hist_deacetyl"/>
    <property type="match status" value="1"/>
</dbReference>
<comment type="caution">
    <text evidence="5">The sequence shown here is derived from an EMBL/GenBank/DDBJ whole genome shotgun (WGS) entry which is preliminary data.</text>
</comment>
<dbReference type="InterPro" id="IPR037138">
    <property type="entry name" value="His_deacetylse_dom_sf"/>
</dbReference>
<dbReference type="InterPro" id="IPR023801">
    <property type="entry name" value="His_deacetylse_dom"/>
</dbReference>
<dbReference type="GO" id="GO:0040029">
    <property type="term" value="P:epigenetic regulation of gene expression"/>
    <property type="evidence" value="ECO:0007669"/>
    <property type="project" value="TreeGrafter"/>
</dbReference>
<organism evidence="5 6">
    <name type="scientific">Methylobacterium planeticum</name>
    <dbReference type="NCBI Taxonomy" id="2615211"/>
    <lineage>
        <taxon>Bacteria</taxon>
        <taxon>Pseudomonadati</taxon>
        <taxon>Pseudomonadota</taxon>
        <taxon>Alphaproteobacteria</taxon>
        <taxon>Hyphomicrobiales</taxon>
        <taxon>Methylobacteriaceae</taxon>
        <taxon>Methylobacterium</taxon>
    </lineage>
</organism>
<dbReference type="PRINTS" id="PR01270">
    <property type="entry name" value="HDASUPER"/>
</dbReference>
<dbReference type="GO" id="GO:0016787">
    <property type="term" value="F:hydrolase activity"/>
    <property type="evidence" value="ECO:0007669"/>
    <property type="project" value="UniProtKB-KW"/>
</dbReference>
<dbReference type="EMBL" id="VZZJ01000025">
    <property type="protein sequence ID" value="KAB1070675.1"/>
    <property type="molecule type" value="Genomic_DNA"/>
</dbReference>
<feature type="domain" description="Histone deacetylase" evidence="4">
    <location>
        <begin position="51"/>
        <end position="320"/>
    </location>
</feature>
<reference evidence="5 6" key="1">
    <citation type="submission" date="2019-09" db="EMBL/GenBank/DDBJ databases">
        <title>YIM 132548 draft genome.</title>
        <authorList>
            <person name="Jiang L."/>
        </authorList>
    </citation>
    <scope>NUCLEOTIDE SEQUENCE [LARGE SCALE GENOMIC DNA]</scope>
    <source>
        <strain evidence="5 6">YIM 132548</strain>
    </source>
</reference>
<dbReference type="CDD" id="cd09993">
    <property type="entry name" value="HDAC_classIV"/>
    <property type="match status" value="1"/>
</dbReference>
<feature type="compositionally biased region" description="Basic and acidic residues" evidence="3">
    <location>
        <begin position="12"/>
        <end position="24"/>
    </location>
</feature>
<evidence type="ECO:0000259" key="4">
    <source>
        <dbReference type="Pfam" id="PF00850"/>
    </source>
</evidence>
<protein>
    <submittedName>
        <fullName evidence="5">Histone deacetylase</fullName>
    </submittedName>
</protein>
<evidence type="ECO:0000313" key="5">
    <source>
        <dbReference type="EMBL" id="KAB1070675.1"/>
    </source>
</evidence>
<dbReference type="PANTHER" id="PTHR10625">
    <property type="entry name" value="HISTONE DEACETYLASE HDAC1-RELATED"/>
    <property type="match status" value="1"/>
</dbReference>
<comment type="similarity">
    <text evidence="1">Belongs to the histone deacetylase family.</text>
</comment>
<sequence>MTRAGPPLGVPRYKDPPARADARAPRRPRRPGVTPPIVYHPAYQASLPEGHRFPMGKYGQLAARLTERGLVPAGFVTPEPASAALLGLVHDPAYVAAVLAAAVPRAIEREIGLPVDAGVARRARASAGGTLAAARLALAQGLAGSAAGGSHHARRAQGAGFCIFNDVAVAARALQREGAIGRALVVDCDVHQGDGTADCLVCAPDLFTLSIHAEKNYPVRKIAGDLDIGLADGLGDAAYLAVLAGRLPPLLDALAPDLVFYNAGVDPHRDDTLGRLALTDAGLAARDRFVIAAVRARGIPLVAVIGGGYGSDAAAIAARHALVFEAMAAEAGP</sequence>
<dbReference type="PANTHER" id="PTHR10625:SF19">
    <property type="entry name" value="HISTONE DEACETYLASE 12"/>
    <property type="match status" value="1"/>
</dbReference>
<keyword evidence="2" id="KW-0378">Hydrolase</keyword>
<proteinExistence type="inferred from homology"/>
<accession>A0A6N6MI28</accession>
<evidence type="ECO:0000256" key="2">
    <source>
        <dbReference type="ARBA" id="ARBA00022801"/>
    </source>
</evidence>
<dbReference type="GO" id="GO:0004407">
    <property type="term" value="F:histone deacetylase activity"/>
    <property type="evidence" value="ECO:0007669"/>
    <property type="project" value="InterPro"/>
</dbReference>
<dbReference type="AlphaFoldDB" id="A0A6N6MI28"/>
<feature type="region of interest" description="Disordered" evidence="3">
    <location>
        <begin position="1"/>
        <end position="37"/>
    </location>
</feature>